<reference evidence="1" key="1">
    <citation type="submission" date="2023-07" db="EMBL/GenBank/DDBJ databases">
        <title>Sorghum-associated microbial communities from plants grown in Nebraska, USA.</title>
        <authorList>
            <person name="Schachtman D."/>
        </authorList>
    </citation>
    <scope>NUCLEOTIDE SEQUENCE</scope>
    <source>
        <strain evidence="1">2697</strain>
    </source>
</reference>
<evidence type="ECO:0000313" key="2">
    <source>
        <dbReference type="Proteomes" id="UP001246858"/>
    </source>
</evidence>
<keyword evidence="2" id="KW-1185">Reference proteome</keyword>
<name>A0ACC6KSA1_9SPHI</name>
<sequence length="101" mass="11194">MEEMNEEIKQKNSTISIVLIAVNMLLLLIFFNIGKASEDQQMVNIACMVWGATVLTGIYAFGYHGKGYRIAKWLFGILLLISIASIALVLYLAALGHAFKN</sequence>
<organism evidence="1 2">
    <name type="scientific">Pedobacter africanus</name>
    <dbReference type="NCBI Taxonomy" id="151894"/>
    <lineage>
        <taxon>Bacteria</taxon>
        <taxon>Pseudomonadati</taxon>
        <taxon>Bacteroidota</taxon>
        <taxon>Sphingobacteriia</taxon>
        <taxon>Sphingobacteriales</taxon>
        <taxon>Sphingobacteriaceae</taxon>
        <taxon>Pedobacter</taxon>
    </lineage>
</organism>
<evidence type="ECO:0000313" key="1">
    <source>
        <dbReference type="EMBL" id="MDR6782018.1"/>
    </source>
</evidence>
<accession>A0ACC6KSA1</accession>
<protein>
    <submittedName>
        <fullName evidence="1">Membrane protein</fullName>
    </submittedName>
</protein>
<proteinExistence type="predicted"/>
<dbReference type="Proteomes" id="UP001246858">
    <property type="component" value="Unassembled WGS sequence"/>
</dbReference>
<gene>
    <name evidence="1" type="ORF">J2X78_000570</name>
</gene>
<dbReference type="EMBL" id="JAVDTF010000001">
    <property type="protein sequence ID" value="MDR6782018.1"/>
    <property type="molecule type" value="Genomic_DNA"/>
</dbReference>
<comment type="caution">
    <text evidence="1">The sequence shown here is derived from an EMBL/GenBank/DDBJ whole genome shotgun (WGS) entry which is preliminary data.</text>
</comment>